<keyword evidence="8" id="KW-0325">Glycoprotein</keyword>
<accession>A0A6J2VLI2</accession>
<protein>
    <submittedName>
        <fullName evidence="14">G-protein coupled receptor 55a</fullName>
    </submittedName>
</protein>
<evidence type="ECO:0000256" key="6">
    <source>
        <dbReference type="ARBA" id="ARBA00023136"/>
    </source>
</evidence>
<feature type="transmembrane region" description="Helical" evidence="11">
    <location>
        <begin position="215"/>
        <end position="239"/>
    </location>
</feature>
<evidence type="ECO:0000256" key="2">
    <source>
        <dbReference type="ARBA" id="ARBA00022475"/>
    </source>
</evidence>
<keyword evidence="9" id="KW-0807">Transducer</keyword>
<dbReference type="GO" id="GO:0004930">
    <property type="term" value="F:G protein-coupled receptor activity"/>
    <property type="evidence" value="ECO:0007669"/>
    <property type="project" value="UniProtKB-KW"/>
</dbReference>
<evidence type="ECO:0000259" key="12">
    <source>
        <dbReference type="PROSITE" id="PS50262"/>
    </source>
</evidence>
<evidence type="ECO:0000313" key="14">
    <source>
        <dbReference type="RefSeq" id="XP_030633845.1"/>
    </source>
</evidence>
<dbReference type="Proteomes" id="UP000504632">
    <property type="component" value="Chromosome 6"/>
</dbReference>
<evidence type="ECO:0000256" key="1">
    <source>
        <dbReference type="ARBA" id="ARBA00004651"/>
    </source>
</evidence>
<dbReference type="PRINTS" id="PR00237">
    <property type="entry name" value="GPCRRHODOPSN"/>
</dbReference>
<keyword evidence="13" id="KW-1185">Reference proteome</keyword>
<evidence type="ECO:0000313" key="13">
    <source>
        <dbReference type="Proteomes" id="UP000504632"/>
    </source>
</evidence>
<keyword evidence="5" id="KW-0297">G-protein coupled receptor</keyword>
<evidence type="ECO:0000256" key="4">
    <source>
        <dbReference type="ARBA" id="ARBA00022989"/>
    </source>
</evidence>
<feature type="compositionally biased region" description="Basic and acidic residues" evidence="10">
    <location>
        <begin position="324"/>
        <end position="346"/>
    </location>
</feature>
<evidence type="ECO:0000256" key="10">
    <source>
        <dbReference type="SAM" id="MobiDB-lite"/>
    </source>
</evidence>
<evidence type="ECO:0000256" key="5">
    <source>
        <dbReference type="ARBA" id="ARBA00023040"/>
    </source>
</evidence>
<keyword evidence="4 11" id="KW-1133">Transmembrane helix</keyword>
<feature type="transmembrane region" description="Helical" evidence="11">
    <location>
        <begin position="45"/>
        <end position="65"/>
    </location>
</feature>
<keyword evidence="3 11" id="KW-0812">Transmembrane</keyword>
<proteinExistence type="predicted"/>
<evidence type="ECO:0000256" key="11">
    <source>
        <dbReference type="SAM" id="Phobius"/>
    </source>
</evidence>
<dbReference type="GO" id="GO:0005886">
    <property type="term" value="C:plasma membrane"/>
    <property type="evidence" value="ECO:0007669"/>
    <property type="project" value="UniProtKB-SubCell"/>
</dbReference>
<dbReference type="InterPro" id="IPR000276">
    <property type="entry name" value="GPCR_Rhodpsn"/>
</dbReference>
<dbReference type="SUPFAM" id="SSF81321">
    <property type="entry name" value="Family A G protein-coupled receptor-like"/>
    <property type="match status" value="1"/>
</dbReference>
<keyword evidence="2" id="KW-1003">Cell membrane</keyword>
<organism evidence="13 14">
    <name type="scientific">Chanos chanos</name>
    <name type="common">Milkfish</name>
    <name type="synonym">Mugil chanos</name>
    <dbReference type="NCBI Taxonomy" id="29144"/>
    <lineage>
        <taxon>Eukaryota</taxon>
        <taxon>Metazoa</taxon>
        <taxon>Chordata</taxon>
        <taxon>Craniata</taxon>
        <taxon>Vertebrata</taxon>
        <taxon>Euteleostomi</taxon>
        <taxon>Actinopterygii</taxon>
        <taxon>Neopterygii</taxon>
        <taxon>Teleostei</taxon>
        <taxon>Ostariophysi</taxon>
        <taxon>Gonorynchiformes</taxon>
        <taxon>Chanidae</taxon>
        <taxon>Chanos</taxon>
    </lineage>
</organism>
<evidence type="ECO:0000256" key="3">
    <source>
        <dbReference type="ARBA" id="ARBA00022692"/>
    </source>
</evidence>
<name>A0A6J2VLI2_CHACN</name>
<reference evidence="14" key="1">
    <citation type="submission" date="2025-08" db="UniProtKB">
        <authorList>
            <consortium name="RefSeq"/>
        </authorList>
    </citation>
    <scope>IDENTIFICATION</scope>
</reference>
<dbReference type="PANTHER" id="PTHR24232:SF51">
    <property type="entry name" value="G-PROTEIN COUPLED RECEPTORS FAMILY 1 PROFILE DOMAIN-CONTAINING PROTEIN"/>
    <property type="match status" value="1"/>
</dbReference>
<dbReference type="Pfam" id="PF00001">
    <property type="entry name" value="7tm_1"/>
    <property type="match status" value="1"/>
</dbReference>
<sequence>MACDSIVCLVQWIVFVPTLIAGLPLNLAALWLLLFRVRRRSESTVYLLSLVLNDCLLLFSLPFKMHAYNREWKLGRGFCSMLESLVYVNIYGSILLTVCISVDRYVSLCSPFTARRLRSPRKAWIVCFAIWSIICVASFPVYSFHSANSTDKYCFQNFSNDTWNQVGLVVSMQVVFCSSALVMVFCTLQVVRILHRLRRRNPEDEKLRNNKSIKIVMSNLFVFLACFIPYHVAVLIYFVAKNVGGSEIHPLREFVHISSCVSSINCLADGACYYFILKENLQSALRERRAVICIRDTRTKPPQTVTQSTLLDVHDNTQTGKQTDISENHTDACERQTESISHTDKL</sequence>
<gene>
    <name evidence="14" type="primary">gpr55a</name>
</gene>
<comment type="subcellular location">
    <subcellularLocation>
        <location evidence="1">Cell membrane</location>
        <topology evidence="1">Multi-pass membrane protein</topology>
    </subcellularLocation>
</comment>
<evidence type="ECO:0000256" key="9">
    <source>
        <dbReference type="ARBA" id="ARBA00023224"/>
    </source>
</evidence>
<dbReference type="OrthoDB" id="5781782at2759"/>
<dbReference type="GeneID" id="115815015"/>
<dbReference type="GO" id="GO:0035025">
    <property type="term" value="P:positive regulation of Rho protein signal transduction"/>
    <property type="evidence" value="ECO:0007669"/>
    <property type="project" value="TreeGrafter"/>
</dbReference>
<feature type="domain" description="G-protein coupled receptors family 1 profile" evidence="12">
    <location>
        <begin position="25"/>
        <end position="273"/>
    </location>
</feature>
<evidence type="ECO:0000256" key="7">
    <source>
        <dbReference type="ARBA" id="ARBA00023170"/>
    </source>
</evidence>
<evidence type="ECO:0000256" key="8">
    <source>
        <dbReference type="ARBA" id="ARBA00023180"/>
    </source>
</evidence>
<dbReference type="FunFam" id="1.20.1070.10:FF:000142">
    <property type="entry name" value="G protein-coupled receptor 55"/>
    <property type="match status" value="1"/>
</dbReference>
<feature type="region of interest" description="Disordered" evidence="10">
    <location>
        <begin position="317"/>
        <end position="346"/>
    </location>
</feature>
<keyword evidence="7 14" id="KW-0675">Receptor</keyword>
<dbReference type="InParanoid" id="A0A6J2VLI2"/>
<dbReference type="InterPro" id="IPR017452">
    <property type="entry name" value="GPCR_Rhodpsn_7TM"/>
</dbReference>
<dbReference type="Gene3D" id="1.20.1070.10">
    <property type="entry name" value="Rhodopsin 7-helix transmembrane proteins"/>
    <property type="match status" value="1"/>
</dbReference>
<feature type="transmembrane region" description="Helical" evidence="11">
    <location>
        <begin position="254"/>
        <end position="276"/>
    </location>
</feature>
<dbReference type="PANTHER" id="PTHR24232">
    <property type="entry name" value="G-PROTEIN COUPLED RECEPTOR"/>
    <property type="match status" value="1"/>
</dbReference>
<dbReference type="PROSITE" id="PS50262">
    <property type="entry name" value="G_PROTEIN_RECEP_F1_2"/>
    <property type="match status" value="1"/>
</dbReference>
<keyword evidence="6 11" id="KW-0472">Membrane</keyword>
<feature type="transmembrane region" description="Helical" evidence="11">
    <location>
        <begin position="85"/>
        <end position="102"/>
    </location>
</feature>
<feature type="transmembrane region" description="Helical" evidence="11">
    <location>
        <begin position="123"/>
        <end position="145"/>
    </location>
</feature>
<dbReference type="AlphaFoldDB" id="A0A6J2VLI2"/>
<dbReference type="RefSeq" id="XP_030633845.1">
    <property type="nucleotide sequence ID" value="XM_030777985.1"/>
</dbReference>
<feature type="transmembrane region" description="Helical" evidence="11">
    <location>
        <begin position="165"/>
        <end position="194"/>
    </location>
</feature>
<dbReference type="CTD" id="664762"/>
<dbReference type="GO" id="GO:0007200">
    <property type="term" value="P:phospholipase C-activating G protein-coupled receptor signaling pathway"/>
    <property type="evidence" value="ECO:0007669"/>
    <property type="project" value="TreeGrafter"/>
</dbReference>
<feature type="transmembrane region" description="Helical" evidence="11">
    <location>
        <begin position="12"/>
        <end position="33"/>
    </location>
</feature>